<evidence type="ECO:0008006" key="3">
    <source>
        <dbReference type="Google" id="ProtNLM"/>
    </source>
</evidence>
<name>A0A6A4GK92_9AGAR</name>
<accession>A0A6A4GK92</accession>
<dbReference type="AlphaFoldDB" id="A0A6A4GK92"/>
<dbReference type="EMBL" id="ML769910">
    <property type="protein sequence ID" value="KAE9386129.1"/>
    <property type="molecule type" value="Genomic_DNA"/>
</dbReference>
<dbReference type="OrthoDB" id="2917041at2759"/>
<organism evidence="1 2">
    <name type="scientific">Gymnopus androsaceus JB14</name>
    <dbReference type="NCBI Taxonomy" id="1447944"/>
    <lineage>
        <taxon>Eukaryota</taxon>
        <taxon>Fungi</taxon>
        <taxon>Dikarya</taxon>
        <taxon>Basidiomycota</taxon>
        <taxon>Agaricomycotina</taxon>
        <taxon>Agaricomycetes</taxon>
        <taxon>Agaricomycetidae</taxon>
        <taxon>Agaricales</taxon>
        <taxon>Marasmiineae</taxon>
        <taxon>Omphalotaceae</taxon>
        <taxon>Gymnopus</taxon>
    </lineage>
</organism>
<dbReference type="Proteomes" id="UP000799118">
    <property type="component" value="Unassembled WGS sequence"/>
</dbReference>
<sequence>MPIKLFDIGLALFYGGDETGIQSGIGTTEYVVGRKGKGVQHQQRDGNRENITVLPTICADGTNLVPAIIFKGYTDGKIDPNIHLLCYPSHSTHIYQGLDHVWSDEWDKFELNHGKVDKTNFMAIYARAHAAFAKTGIIPFNPNVISKQAMAPSLETSTSSTHLMPLGVASPVQEILALIAAHQ</sequence>
<gene>
    <name evidence="1" type="ORF">BT96DRAFT_960643</name>
</gene>
<proteinExistence type="predicted"/>
<evidence type="ECO:0000313" key="2">
    <source>
        <dbReference type="Proteomes" id="UP000799118"/>
    </source>
</evidence>
<keyword evidence="2" id="KW-1185">Reference proteome</keyword>
<evidence type="ECO:0000313" key="1">
    <source>
        <dbReference type="EMBL" id="KAE9386129.1"/>
    </source>
</evidence>
<reference evidence="1" key="1">
    <citation type="journal article" date="2019" name="Environ. Microbiol.">
        <title>Fungal ecological strategies reflected in gene transcription - a case study of two litter decomposers.</title>
        <authorList>
            <person name="Barbi F."/>
            <person name="Kohler A."/>
            <person name="Barry K."/>
            <person name="Baskaran P."/>
            <person name="Daum C."/>
            <person name="Fauchery L."/>
            <person name="Ihrmark K."/>
            <person name="Kuo A."/>
            <person name="LaButti K."/>
            <person name="Lipzen A."/>
            <person name="Morin E."/>
            <person name="Grigoriev I.V."/>
            <person name="Henrissat B."/>
            <person name="Lindahl B."/>
            <person name="Martin F."/>
        </authorList>
    </citation>
    <scope>NUCLEOTIDE SEQUENCE</scope>
    <source>
        <strain evidence="1">JB14</strain>
    </source>
</reference>
<protein>
    <recommendedName>
        <fullName evidence="3">DDE-1 domain-containing protein</fullName>
    </recommendedName>
</protein>